<sequence length="201" mass="23259">MEASLMKTSLQSLWMMWENVFSYITKFRSESVWQYGICKLVVRQHHGKSIICQGGYRIANGDWVGELHLDNQQVLELVREFGSDRAGLKTARMLRSALKQISRELDSNPELLKVQALVGITLLHRGIIHGIGFEQHPIESTGLRRFYKMYLCLLLRVLHPEGKERVQQSAEKLSPMMLVISKQSLEERFARRKHVVEIKIS</sequence>
<organism evidence="2 3">
    <name type="scientific">Paenibacillus macquariensis</name>
    <dbReference type="NCBI Taxonomy" id="948756"/>
    <lineage>
        <taxon>Bacteria</taxon>
        <taxon>Bacillati</taxon>
        <taxon>Bacillota</taxon>
        <taxon>Bacilli</taxon>
        <taxon>Bacillales</taxon>
        <taxon>Paenibacillaceae</taxon>
        <taxon>Paenibacillus</taxon>
    </lineage>
</organism>
<dbReference type="EMBL" id="FTNK01000009">
    <property type="protein sequence ID" value="SIR23058.1"/>
    <property type="molecule type" value="Genomic_DNA"/>
</dbReference>
<evidence type="ECO:0000313" key="2">
    <source>
        <dbReference type="EMBL" id="SIR23058.1"/>
    </source>
</evidence>
<proteinExistence type="predicted"/>
<dbReference type="InterPro" id="IPR054467">
    <property type="entry name" value="YkoP-like_dom"/>
</dbReference>
<name>A0ABY1K445_9BACL</name>
<dbReference type="Proteomes" id="UP000186666">
    <property type="component" value="Unassembled WGS sequence"/>
</dbReference>
<evidence type="ECO:0000259" key="1">
    <source>
        <dbReference type="Pfam" id="PF22790"/>
    </source>
</evidence>
<comment type="caution">
    <text evidence="2">The sequence shown here is derived from an EMBL/GenBank/DDBJ whole genome shotgun (WGS) entry which is preliminary data.</text>
</comment>
<accession>A0ABY1K445</accession>
<protein>
    <recommendedName>
        <fullName evidence="1">YkoP-like domain-containing protein</fullName>
    </recommendedName>
</protein>
<reference evidence="2 3" key="1">
    <citation type="submission" date="2017-01" db="EMBL/GenBank/DDBJ databases">
        <authorList>
            <person name="Varghese N."/>
            <person name="Submissions S."/>
        </authorList>
    </citation>
    <scope>NUCLEOTIDE SEQUENCE [LARGE SCALE GENOMIC DNA]</scope>
    <source>
        <strain evidence="2 3">ATCC 23464</strain>
    </source>
</reference>
<dbReference type="Pfam" id="PF22790">
    <property type="entry name" value="YkoP"/>
    <property type="match status" value="1"/>
</dbReference>
<gene>
    <name evidence="2" type="ORF">SAMN05421578_10949</name>
</gene>
<keyword evidence="3" id="KW-1185">Reference proteome</keyword>
<feature type="domain" description="YkoP-like" evidence="1">
    <location>
        <begin position="8"/>
        <end position="188"/>
    </location>
</feature>
<evidence type="ECO:0000313" key="3">
    <source>
        <dbReference type="Proteomes" id="UP000186666"/>
    </source>
</evidence>